<sequence length="166" mass="19087">MNYIRHQTGLFERFAEDERINPFHISLYFALFQFWNRNRFRNPFPVSREELMFLAHIGSVNTYTKCIKELHRWGYIEYFPSFNPNTGSKVSCISFDKGSDKAGSKADNKGSGKGSDKAGDKALYKNTNITNGNKQAHSKKIENGREKIKGNNPLHVNTDKDYSEPL</sequence>
<organism evidence="2 3">
    <name type="scientific">Maribellus comscasis</name>
    <dbReference type="NCBI Taxonomy" id="2681766"/>
    <lineage>
        <taxon>Bacteria</taxon>
        <taxon>Pseudomonadati</taxon>
        <taxon>Bacteroidota</taxon>
        <taxon>Bacteroidia</taxon>
        <taxon>Marinilabiliales</taxon>
        <taxon>Prolixibacteraceae</taxon>
        <taxon>Maribellus</taxon>
    </lineage>
</organism>
<evidence type="ECO:0000313" key="3">
    <source>
        <dbReference type="Proteomes" id="UP000428260"/>
    </source>
</evidence>
<dbReference type="EMBL" id="CP046401">
    <property type="protein sequence ID" value="QGY46064.1"/>
    <property type="molecule type" value="Genomic_DNA"/>
</dbReference>
<feature type="compositionally biased region" description="Basic and acidic residues" evidence="1">
    <location>
        <begin position="157"/>
        <end position="166"/>
    </location>
</feature>
<feature type="compositionally biased region" description="Basic and acidic residues" evidence="1">
    <location>
        <begin position="139"/>
        <end position="149"/>
    </location>
</feature>
<dbReference type="AlphaFoldDB" id="A0A6I6K7Q4"/>
<feature type="compositionally biased region" description="Basic and acidic residues" evidence="1">
    <location>
        <begin position="98"/>
        <end position="123"/>
    </location>
</feature>
<dbReference type="RefSeq" id="WP_158869202.1">
    <property type="nucleotide sequence ID" value="NZ_CP046401.1"/>
</dbReference>
<proteinExistence type="predicted"/>
<evidence type="ECO:0000313" key="2">
    <source>
        <dbReference type="EMBL" id="QGY46064.1"/>
    </source>
</evidence>
<evidence type="ECO:0000256" key="1">
    <source>
        <dbReference type="SAM" id="MobiDB-lite"/>
    </source>
</evidence>
<feature type="region of interest" description="Disordered" evidence="1">
    <location>
        <begin position="98"/>
        <end position="166"/>
    </location>
</feature>
<protein>
    <submittedName>
        <fullName evidence="2">Uncharacterized protein</fullName>
    </submittedName>
</protein>
<dbReference type="Proteomes" id="UP000428260">
    <property type="component" value="Chromosome"/>
</dbReference>
<accession>A0A6I6K7Q4</accession>
<keyword evidence="3" id="KW-1185">Reference proteome</keyword>
<gene>
    <name evidence="2" type="ORF">GM418_21050</name>
</gene>
<feature type="compositionally biased region" description="Polar residues" evidence="1">
    <location>
        <begin position="125"/>
        <end position="135"/>
    </location>
</feature>
<name>A0A6I6K7Q4_9BACT</name>
<reference evidence="2 3" key="1">
    <citation type="submission" date="2019-11" db="EMBL/GenBank/DDBJ databases">
        <authorList>
            <person name="Zheng R.K."/>
            <person name="Sun C.M."/>
        </authorList>
    </citation>
    <scope>NUCLEOTIDE SEQUENCE [LARGE SCALE GENOMIC DNA]</scope>
    <source>
        <strain evidence="2 3">WC007</strain>
    </source>
</reference>
<dbReference type="KEGG" id="mcos:GM418_21050"/>